<dbReference type="AlphaFoldDB" id="A0AAE1PAU7"/>
<protein>
    <submittedName>
        <fullName evidence="1">Uncharacterized protein</fullName>
    </submittedName>
</protein>
<dbReference type="Proteomes" id="UP001292094">
    <property type="component" value="Unassembled WGS sequence"/>
</dbReference>
<name>A0AAE1PAU7_9EUCA</name>
<sequence length="91" mass="10435">MREGHIQEKESPSDLPSFPAWMDGEFRLCLPNSESWVGETCDPRGEVLPAADEVLWKVLASWPMYRESNSHPPSERKVDDRRRIFACGEST</sequence>
<evidence type="ECO:0000313" key="1">
    <source>
        <dbReference type="EMBL" id="KAK4304486.1"/>
    </source>
</evidence>
<evidence type="ECO:0000313" key="2">
    <source>
        <dbReference type="Proteomes" id="UP001292094"/>
    </source>
</evidence>
<organism evidence="1 2">
    <name type="scientific">Petrolisthes manimaculis</name>
    <dbReference type="NCBI Taxonomy" id="1843537"/>
    <lineage>
        <taxon>Eukaryota</taxon>
        <taxon>Metazoa</taxon>
        <taxon>Ecdysozoa</taxon>
        <taxon>Arthropoda</taxon>
        <taxon>Crustacea</taxon>
        <taxon>Multicrustacea</taxon>
        <taxon>Malacostraca</taxon>
        <taxon>Eumalacostraca</taxon>
        <taxon>Eucarida</taxon>
        <taxon>Decapoda</taxon>
        <taxon>Pleocyemata</taxon>
        <taxon>Anomura</taxon>
        <taxon>Galatheoidea</taxon>
        <taxon>Porcellanidae</taxon>
        <taxon>Petrolisthes</taxon>
    </lineage>
</organism>
<accession>A0AAE1PAU7</accession>
<dbReference type="EMBL" id="JAWZYT010002419">
    <property type="protein sequence ID" value="KAK4304486.1"/>
    <property type="molecule type" value="Genomic_DNA"/>
</dbReference>
<comment type="caution">
    <text evidence="1">The sequence shown here is derived from an EMBL/GenBank/DDBJ whole genome shotgun (WGS) entry which is preliminary data.</text>
</comment>
<gene>
    <name evidence="1" type="ORF">Pmani_023561</name>
</gene>
<reference evidence="1" key="1">
    <citation type="submission" date="2023-11" db="EMBL/GenBank/DDBJ databases">
        <title>Genome assemblies of two species of porcelain crab, Petrolisthes cinctipes and Petrolisthes manimaculis (Anomura: Porcellanidae).</title>
        <authorList>
            <person name="Angst P."/>
        </authorList>
    </citation>
    <scope>NUCLEOTIDE SEQUENCE</scope>
    <source>
        <strain evidence="1">PB745_02</strain>
        <tissue evidence="1">Gill</tissue>
    </source>
</reference>
<keyword evidence="2" id="KW-1185">Reference proteome</keyword>
<proteinExistence type="predicted"/>